<evidence type="ECO:0000256" key="5">
    <source>
        <dbReference type="ARBA" id="ARBA00047899"/>
    </source>
</evidence>
<evidence type="ECO:0000256" key="2">
    <source>
        <dbReference type="ARBA" id="ARBA00012513"/>
    </source>
</evidence>
<sequence length="311" mass="34338">MACNPSSRSCSYDSFCLLFITFISPYFFLAKAQAASHCRNSCGTIPINYPFGLDDGCGSPYYRHVLVCSDAGVLQLRTPSGRYQVRSISYSDPHMIVTDPFMWQCQDGHHFRATRPFSLDTNTRLTLSSQNDLLFFEMRRSMTLLLEKEHLPGCGAALGGRSCCSYFPKATESLRLMLKYCASYTSVYWRINGGNAPDNLVPEYGIRVDFEIPVTTDCLQCQDMKKGGGRCGFDTQSQNFLCLCNQRSNVTTYCNDHSSSRHSKAGIIAGTVTGVSAAGAIGIGAGLWCWKKVRASAPVTCGVHSNENRLF</sequence>
<dbReference type="Pfam" id="PF13947">
    <property type="entry name" value="GUB_WAK_bind"/>
    <property type="match status" value="1"/>
</dbReference>
<feature type="signal peptide" evidence="7">
    <location>
        <begin position="1"/>
        <end position="34"/>
    </location>
</feature>
<evidence type="ECO:0000259" key="9">
    <source>
        <dbReference type="Pfam" id="PF14380"/>
    </source>
</evidence>
<keyword evidence="3 7" id="KW-0732">Signal</keyword>
<gene>
    <name evidence="10" type="ORF">SVIM_LOCUS225835</name>
</gene>
<dbReference type="InterPro" id="IPR032872">
    <property type="entry name" value="WAK_assoc_C"/>
</dbReference>
<feature type="domain" description="Wall-associated receptor kinase C-terminal" evidence="9">
    <location>
        <begin position="206"/>
        <end position="246"/>
    </location>
</feature>
<evidence type="ECO:0000259" key="8">
    <source>
        <dbReference type="Pfam" id="PF13947"/>
    </source>
</evidence>
<dbReference type="AlphaFoldDB" id="A0A6N2LGK4"/>
<dbReference type="EMBL" id="CAADRP010001538">
    <property type="protein sequence ID" value="VFU39972.1"/>
    <property type="molecule type" value="Genomic_DNA"/>
</dbReference>
<dbReference type="GO" id="GO:0016020">
    <property type="term" value="C:membrane"/>
    <property type="evidence" value="ECO:0007669"/>
    <property type="project" value="UniProtKB-SubCell"/>
</dbReference>
<evidence type="ECO:0000256" key="6">
    <source>
        <dbReference type="ARBA" id="ARBA00048679"/>
    </source>
</evidence>
<keyword evidence="4" id="KW-0325">Glycoprotein</keyword>
<evidence type="ECO:0000256" key="1">
    <source>
        <dbReference type="ARBA" id="ARBA00004167"/>
    </source>
</evidence>
<evidence type="ECO:0000313" key="10">
    <source>
        <dbReference type="EMBL" id="VFU39972.1"/>
    </source>
</evidence>
<dbReference type="Pfam" id="PF14380">
    <property type="entry name" value="WAK_assoc"/>
    <property type="match status" value="1"/>
</dbReference>
<comment type="catalytic activity">
    <reaction evidence="6">
        <text>L-seryl-[protein] + ATP = O-phospho-L-seryl-[protein] + ADP + H(+)</text>
        <dbReference type="Rhea" id="RHEA:17989"/>
        <dbReference type="Rhea" id="RHEA-COMP:9863"/>
        <dbReference type="Rhea" id="RHEA-COMP:11604"/>
        <dbReference type="ChEBI" id="CHEBI:15378"/>
        <dbReference type="ChEBI" id="CHEBI:29999"/>
        <dbReference type="ChEBI" id="CHEBI:30616"/>
        <dbReference type="ChEBI" id="CHEBI:83421"/>
        <dbReference type="ChEBI" id="CHEBI:456216"/>
        <dbReference type="EC" id="2.7.11.1"/>
    </reaction>
</comment>
<dbReference type="EC" id="2.7.11.1" evidence="2"/>
<protein>
    <recommendedName>
        <fullName evidence="2">non-specific serine/threonine protein kinase</fullName>
        <ecNumber evidence="2">2.7.11.1</ecNumber>
    </recommendedName>
</protein>
<dbReference type="GO" id="GO:0030247">
    <property type="term" value="F:polysaccharide binding"/>
    <property type="evidence" value="ECO:0007669"/>
    <property type="project" value="InterPro"/>
</dbReference>
<evidence type="ECO:0000256" key="3">
    <source>
        <dbReference type="ARBA" id="ARBA00022729"/>
    </source>
</evidence>
<organism evidence="10">
    <name type="scientific">Salix viminalis</name>
    <name type="common">Common osier</name>
    <name type="synonym">Basket willow</name>
    <dbReference type="NCBI Taxonomy" id="40686"/>
    <lineage>
        <taxon>Eukaryota</taxon>
        <taxon>Viridiplantae</taxon>
        <taxon>Streptophyta</taxon>
        <taxon>Embryophyta</taxon>
        <taxon>Tracheophyta</taxon>
        <taxon>Spermatophyta</taxon>
        <taxon>Magnoliopsida</taxon>
        <taxon>eudicotyledons</taxon>
        <taxon>Gunneridae</taxon>
        <taxon>Pentapetalae</taxon>
        <taxon>rosids</taxon>
        <taxon>fabids</taxon>
        <taxon>Malpighiales</taxon>
        <taxon>Salicaceae</taxon>
        <taxon>Saliceae</taxon>
        <taxon>Salix</taxon>
    </lineage>
</organism>
<evidence type="ECO:0000256" key="4">
    <source>
        <dbReference type="ARBA" id="ARBA00023180"/>
    </source>
</evidence>
<feature type="chain" id="PRO_5026822861" description="non-specific serine/threonine protein kinase" evidence="7">
    <location>
        <begin position="35"/>
        <end position="311"/>
    </location>
</feature>
<evidence type="ECO:0000256" key="7">
    <source>
        <dbReference type="SAM" id="SignalP"/>
    </source>
</evidence>
<accession>A0A6N2LGK4</accession>
<name>A0A6N2LGK4_SALVM</name>
<dbReference type="PANTHER" id="PTHR33355">
    <property type="entry name" value="WALL-ASSOCIATED RECEPTOR KINASE CARBOXY-TERMINAL PROTEIN-RELATED"/>
    <property type="match status" value="1"/>
</dbReference>
<comment type="catalytic activity">
    <reaction evidence="5">
        <text>L-threonyl-[protein] + ATP = O-phospho-L-threonyl-[protein] + ADP + H(+)</text>
        <dbReference type="Rhea" id="RHEA:46608"/>
        <dbReference type="Rhea" id="RHEA-COMP:11060"/>
        <dbReference type="Rhea" id="RHEA-COMP:11605"/>
        <dbReference type="ChEBI" id="CHEBI:15378"/>
        <dbReference type="ChEBI" id="CHEBI:30013"/>
        <dbReference type="ChEBI" id="CHEBI:30616"/>
        <dbReference type="ChEBI" id="CHEBI:61977"/>
        <dbReference type="ChEBI" id="CHEBI:456216"/>
        <dbReference type="EC" id="2.7.11.1"/>
    </reaction>
</comment>
<reference evidence="10" key="1">
    <citation type="submission" date="2019-03" db="EMBL/GenBank/DDBJ databases">
        <authorList>
            <person name="Mank J."/>
            <person name="Almeida P."/>
        </authorList>
    </citation>
    <scope>NUCLEOTIDE SEQUENCE</scope>
    <source>
        <strain evidence="10">78183</strain>
    </source>
</reference>
<proteinExistence type="predicted"/>
<dbReference type="PANTHER" id="PTHR33355:SF5">
    <property type="entry name" value="F12F1.23 PROTEIN"/>
    <property type="match status" value="1"/>
</dbReference>
<dbReference type="GO" id="GO:0004674">
    <property type="term" value="F:protein serine/threonine kinase activity"/>
    <property type="evidence" value="ECO:0007669"/>
    <property type="project" value="UniProtKB-EC"/>
</dbReference>
<dbReference type="InterPro" id="IPR025287">
    <property type="entry name" value="WAK_GUB"/>
</dbReference>
<feature type="domain" description="Wall-associated receptor kinase galacturonan-binding" evidence="8">
    <location>
        <begin position="38"/>
        <end position="99"/>
    </location>
</feature>
<comment type="subcellular location">
    <subcellularLocation>
        <location evidence="1">Membrane</location>
        <topology evidence="1">Single-pass membrane protein</topology>
    </subcellularLocation>
</comment>